<dbReference type="RefSeq" id="WP_345101518.1">
    <property type="nucleotide sequence ID" value="NZ_BAABCV010000003.1"/>
</dbReference>
<gene>
    <name evidence="1" type="ORF">GCM10022392_10610</name>
</gene>
<accession>A0ABP7WKM9</accession>
<organism evidence="1 2">
    <name type="scientific">Mucilaginibacter panaciglaebae</name>
    <dbReference type="NCBI Taxonomy" id="502331"/>
    <lineage>
        <taxon>Bacteria</taxon>
        <taxon>Pseudomonadati</taxon>
        <taxon>Bacteroidota</taxon>
        <taxon>Sphingobacteriia</taxon>
        <taxon>Sphingobacteriales</taxon>
        <taxon>Sphingobacteriaceae</taxon>
        <taxon>Mucilaginibacter</taxon>
    </lineage>
</organism>
<dbReference type="Proteomes" id="UP001500841">
    <property type="component" value="Unassembled WGS sequence"/>
</dbReference>
<comment type="caution">
    <text evidence="1">The sequence shown here is derived from an EMBL/GenBank/DDBJ whole genome shotgun (WGS) entry which is preliminary data.</text>
</comment>
<evidence type="ECO:0000313" key="1">
    <source>
        <dbReference type="EMBL" id="GAA4090765.1"/>
    </source>
</evidence>
<dbReference type="EMBL" id="BAABCV010000003">
    <property type="protein sequence ID" value="GAA4090765.1"/>
    <property type="molecule type" value="Genomic_DNA"/>
</dbReference>
<evidence type="ECO:0008006" key="3">
    <source>
        <dbReference type="Google" id="ProtNLM"/>
    </source>
</evidence>
<sequence>MQTDEEFEIDIQGLVLTVTSHIINGDEIFRIAFSDNRPPLIITEAITGSRSFWTSVPQGRQKEAEFFGARIAEHFKK</sequence>
<evidence type="ECO:0000313" key="2">
    <source>
        <dbReference type="Proteomes" id="UP001500841"/>
    </source>
</evidence>
<protein>
    <recommendedName>
        <fullName evidence="3">KTSC domain-containing protein</fullName>
    </recommendedName>
</protein>
<keyword evidence="2" id="KW-1185">Reference proteome</keyword>
<reference evidence="2" key="1">
    <citation type="journal article" date="2019" name="Int. J. Syst. Evol. Microbiol.">
        <title>The Global Catalogue of Microorganisms (GCM) 10K type strain sequencing project: providing services to taxonomists for standard genome sequencing and annotation.</title>
        <authorList>
            <consortium name="The Broad Institute Genomics Platform"/>
            <consortium name="The Broad Institute Genome Sequencing Center for Infectious Disease"/>
            <person name="Wu L."/>
            <person name="Ma J."/>
        </authorList>
    </citation>
    <scope>NUCLEOTIDE SEQUENCE [LARGE SCALE GENOMIC DNA]</scope>
    <source>
        <strain evidence="2">JCM 17085</strain>
    </source>
</reference>
<name>A0ABP7WKM9_9SPHI</name>
<proteinExistence type="predicted"/>